<keyword evidence="8" id="KW-1185">Reference proteome</keyword>
<feature type="domain" description="AIG1-type G" evidence="6">
    <location>
        <begin position="63"/>
        <end position="263"/>
    </location>
</feature>
<feature type="transmembrane region" description="Helical" evidence="5">
    <location>
        <begin position="409"/>
        <end position="436"/>
    </location>
</feature>
<evidence type="ECO:0000256" key="4">
    <source>
        <dbReference type="SAM" id="MobiDB-lite"/>
    </source>
</evidence>
<evidence type="ECO:0000256" key="2">
    <source>
        <dbReference type="ARBA" id="ARBA00022741"/>
    </source>
</evidence>
<dbReference type="SUPFAM" id="SSF52540">
    <property type="entry name" value="P-loop containing nucleoside triphosphate hydrolases"/>
    <property type="match status" value="1"/>
</dbReference>
<proteinExistence type="inferred from homology"/>
<dbReference type="PANTHER" id="PTHR10903:SF182">
    <property type="entry name" value="GTPASE IMAP FAMILY MEMBER 4"/>
    <property type="match status" value="1"/>
</dbReference>
<keyword evidence="5" id="KW-1133">Transmembrane helix</keyword>
<dbReference type="AlphaFoldDB" id="A0A8C1KBE7"/>
<dbReference type="PROSITE" id="PS51720">
    <property type="entry name" value="G_AIG1"/>
    <property type="match status" value="1"/>
</dbReference>
<evidence type="ECO:0000256" key="3">
    <source>
        <dbReference type="ARBA" id="ARBA00023134"/>
    </source>
</evidence>
<feature type="compositionally biased region" description="Polar residues" evidence="4">
    <location>
        <begin position="1"/>
        <end position="28"/>
    </location>
</feature>
<sequence>MSNQEAKTPQGLQSQHRQWSNRSLNEGNRSTRDVCSPSQTQSPPSMSRQGSSGSDALAVNPAPDELRLVLLGRTGAGKSATGNSILGEDRFDAEVSMSSVTKECRRERGTVEGRKLVLVDTPGFFDTDLTAEELRQEVIHCLALSSPGPHAFLLVVPIDRYTEEQQRTVDMILEMFSEDIDRHSILIFSHADKLRGESIERFVLKQNRKVRDLVKRFGRRFVAFDNTNPTNPEQVSRLLQKVDELLAVNENRHFTNEVTEAMQEAQKIIEERMQAETAERTRKIKEEVKKMADARWRAFISDVNEERQETERRKKRIQGRIDRIETDILKEDQNVEPIPARLRRFTVSLQTELENMRRLEEREMEEERKRKEREEKEREDLDTWIQEEEQRRLSEGGPKNQFSSDHIKMLTLLSMFLLGIGASFAPVLLAFLFPAAPAVEAGLAASILSKLLAAEGWGFVWVVAGVAKAAALTRCSIQ</sequence>
<accession>A0A8C1KBE7</accession>
<dbReference type="Pfam" id="PF04548">
    <property type="entry name" value="AIG1"/>
    <property type="match status" value="1"/>
</dbReference>
<name>A0A8C1KBE7_CYPCA</name>
<feature type="compositionally biased region" description="Basic and acidic residues" evidence="4">
    <location>
        <begin position="359"/>
        <end position="381"/>
    </location>
</feature>
<keyword evidence="3" id="KW-0342">GTP-binding</keyword>
<dbReference type="Ensembl" id="ENSCCRT00010048677.1">
    <property type="protein sequence ID" value="ENSCCRP00010044382.1"/>
    <property type="gene ID" value="ENSCCRG00010018839.1"/>
</dbReference>
<dbReference type="InterPro" id="IPR027417">
    <property type="entry name" value="P-loop_NTPase"/>
</dbReference>
<dbReference type="Proteomes" id="UP000694427">
    <property type="component" value="Unplaced"/>
</dbReference>
<evidence type="ECO:0000256" key="1">
    <source>
        <dbReference type="ARBA" id="ARBA00008535"/>
    </source>
</evidence>
<evidence type="ECO:0000313" key="7">
    <source>
        <dbReference type="Ensembl" id="ENSCCRP00010044382.1"/>
    </source>
</evidence>
<keyword evidence="2" id="KW-0547">Nucleotide-binding</keyword>
<dbReference type="CDD" id="cd01852">
    <property type="entry name" value="AIG1"/>
    <property type="match status" value="1"/>
</dbReference>
<dbReference type="Gene3D" id="3.40.50.300">
    <property type="entry name" value="P-loop containing nucleotide triphosphate hydrolases"/>
    <property type="match status" value="1"/>
</dbReference>
<dbReference type="FunFam" id="3.40.50.300:FF:002274">
    <property type="entry name" value="Si:dkeyp-69e1.8"/>
    <property type="match status" value="1"/>
</dbReference>
<comment type="similarity">
    <text evidence="1">Belongs to the TRAFAC class TrmE-Era-EngA-EngB-Septin-like GTPase superfamily. AIG1/Toc34/Toc159-like paraseptin GTPase family. IAN subfamily.</text>
</comment>
<keyword evidence="5" id="KW-0472">Membrane</keyword>
<dbReference type="InterPro" id="IPR006703">
    <property type="entry name" value="G_AIG1"/>
</dbReference>
<dbReference type="GO" id="GO:0005525">
    <property type="term" value="F:GTP binding"/>
    <property type="evidence" value="ECO:0007669"/>
    <property type="project" value="UniProtKB-KW"/>
</dbReference>
<dbReference type="InterPro" id="IPR045058">
    <property type="entry name" value="GIMA/IAN/Toc"/>
</dbReference>
<protein>
    <submittedName>
        <fullName evidence="7">Si:ch1073-185p12.2</fullName>
    </submittedName>
</protein>
<evidence type="ECO:0000313" key="8">
    <source>
        <dbReference type="Proteomes" id="UP000694427"/>
    </source>
</evidence>
<organism evidence="7 8">
    <name type="scientific">Cyprinus carpio</name>
    <name type="common">Common carp</name>
    <dbReference type="NCBI Taxonomy" id="7962"/>
    <lineage>
        <taxon>Eukaryota</taxon>
        <taxon>Metazoa</taxon>
        <taxon>Chordata</taxon>
        <taxon>Craniata</taxon>
        <taxon>Vertebrata</taxon>
        <taxon>Euteleostomi</taxon>
        <taxon>Actinopterygii</taxon>
        <taxon>Neopterygii</taxon>
        <taxon>Teleostei</taxon>
        <taxon>Ostariophysi</taxon>
        <taxon>Cypriniformes</taxon>
        <taxon>Cyprinidae</taxon>
        <taxon>Cyprininae</taxon>
        <taxon>Cyprinus</taxon>
    </lineage>
</organism>
<dbReference type="PANTHER" id="PTHR10903">
    <property type="entry name" value="GTPASE, IMAP FAMILY MEMBER-RELATED"/>
    <property type="match status" value="1"/>
</dbReference>
<keyword evidence="5" id="KW-0812">Transmembrane</keyword>
<evidence type="ECO:0000256" key="5">
    <source>
        <dbReference type="SAM" id="Phobius"/>
    </source>
</evidence>
<feature type="compositionally biased region" description="Low complexity" evidence="4">
    <location>
        <begin position="36"/>
        <end position="49"/>
    </location>
</feature>
<reference evidence="7" key="1">
    <citation type="submission" date="2025-08" db="UniProtKB">
        <authorList>
            <consortium name="Ensembl"/>
        </authorList>
    </citation>
    <scope>IDENTIFICATION</scope>
</reference>
<evidence type="ECO:0000259" key="6">
    <source>
        <dbReference type="PROSITE" id="PS51720"/>
    </source>
</evidence>
<feature type="region of interest" description="Disordered" evidence="4">
    <location>
        <begin position="359"/>
        <end position="399"/>
    </location>
</feature>
<feature type="region of interest" description="Disordered" evidence="4">
    <location>
        <begin position="1"/>
        <end position="59"/>
    </location>
</feature>
<reference evidence="7" key="2">
    <citation type="submission" date="2025-09" db="UniProtKB">
        <authorList>
            <consortium name="Ensembl"/>
        </authorList>
    </citation>
    <scope>IDENTIFICATION</scope>
</reference>